<feature type="signal peptide" evidence="2">
    <location>
        <begin position="1"/>
        <end position="23"/>
    </location>
</feature>
<evidence type="ECO:0000313" key="4">
    <source>
        <dbReference type="EMBL" id="QBN18991.1"/>
    </source>
</evidence>
<sequence length="283" mass="31985">MKSIKLSFVLTLFIALFYSESYAQSKPYSFDVKVSGKGNQAIIFIPGFGCSSEVWNETKINFEKTHTCYTLTMAGFAGTPPRDNATFNNWEKDIADFIKQNKINKPIVIGHSMGGGLAMAIAADYPELLSKIIVVDALPCLSAVWNTSFKSNANNDCSETVNRMMAVSEDQFYQMQKMMMPQLLADTSKQDLVLNWTIKSDRKTFAEMFCDFSNTDLREKIAGIICPTLVLLEPSFANIKPAMNDQYKNLKTAQLVYATKGLHFIMYDDKDWYDNELNTFITK</sequence>
<keyword evidence="1 4" id="KW-0378">Hydrolase</keyword>
<dbReference type="PRINTS" id="PR00111">
    <property type="entry name" value="ABHYDROLASE"/>
</dbReference>
<dbReference type="InterPro" id="IPR000073">
    <property type="entry name" value="AB_hydrolase_1"/>
</dbReference>
<dbReference type="InterPro" id="IPR050266">
    <property type="entry name" value="AB_hydrolase_sf"/>
</dbReference>
<protein>
    <submittedName>
        <fullName evidence="4">Alpha/beta hydrolase</fullName>
    </submittedName>
</protein>
<feature type="domain" description="AB hydrolase-1" evidence="3">
    <location>
        <begin position="41"/>
        <end position="267"/>
    </location>
</feature>
<evidence type="ECO:0000256" key="1">
    <source>
        <dbReference type="ARBA" id="ARBA00022801"/>
    </source>
</evidence>
<dbReference type="InterPro" id="IPR029058">
    <property type="entry name" value="AB_hydrolase_fold"/>
</dbReference>
<keyword evidence="2" id="KW-0732">Signal</keyword>
<feature type="chain" id="PRO_5020708965" evidence="2">
    <location>
        <begin position="24"/>
        <end position="283"/>
    </location>
</feature>
<dbReference type="RefSeq" id="WP_133276512.1">
    <property type="nucleotide sequence ID" value="NZ_CP037933.1"/>
</dbReference>
<dbReference type="GO" id="GO:0016020">
    <property type="term" value="C:membrane"/>
    <property type="evidence" value="ECO:0007669"/>
    <property type="project" value="TreeGrafter"/>
</dbReference>
<dbReference type="GO" id="GO:0016787">
    <property type="term" value="F:hydrolase activity"/>
    <property type="evidence" value="ECO:0007669"/>
    <property type="project" value="UniProtKB-KW"/>
</dbReference>
<reference evidence="5" key="1">
    <citation type="submission" date="2019-03" db="EMBL/GenBank/DDBJ databases">
        <title>Flavobacterium sp.</title>
        <authorList>
            <person name="Kim H."/>
        </authorList>
    </citation>
    <scope>NUCLEOTIDE SEQUENCE [LARGE SCALE GENOMIC DNA]</scope>
    <source>
        <strain evidence="5">GS13</strain>
    </source>
</reference>
<dbReference type="PANTHER" id="PTHR43798">
    <property type="entry name" value="MONOACYLGLYCEROL LIPASE"/>
    <property type="match status" value="1"/>
</dbReference>
<gene>
    <name evidence="4" type="ORF">E1750_09305</name>
</gene>
<dbReference type="KEGG" id="fnk:E1750_09305"/>
<dbReference type="SUPFAM" id="SSF53474">
    <property type="entry name" value="alpha/beta-Hydrolases"/>
    <property type="match status" value="1"/>
</dbReference>
<dbReference type="EMBL" id="CP037933">
    <property type="protein sequence ID" value="QBN18991.1"/>
    <property type="molecule type" value="Genomic_DNA"/>
</dbReference>
<dbReference type="OrthoDB" id="7172093at2"/>
<dbReference type="Gene3D" id="3.40.50.1820">
    <property type="entry name" value="alpha/beta hydrolase"/>
    <property type="match status" value="1"/>
</dbReference>
<accession>A0A4P6Y869</accession>
<dbReference type="PANTHER" id="PTHR43798:SF31">
    <property type="entry name" value="AB HYDROLASE SUPERFAMILY PROTEIN YCLE"/>
    <property type="match status" value="1"/>
</dbReference>
<keyword evidence="5" id="KW-1185">Reference proteome</keyword>
<organism evidence="4 5">
    <name type="scientific">Flavobacterium nackdongense</name>
    <dbReference type="NCBI Taxonomy" id="2547394"/>
    <lineage>
        <taxon>Bacteria</taxon>
        <taxon>Pseudomonadati</taxon>
        <taxon>Bacteroidota</taxon>
        <taxon>Flavobacteriia</taxon>
        <taxon>Flavobacteriales</taxon>
        <taxon>Flavobacteriaceae</taxon>
        <taxon>Flavobacterium</taxon>
    </lineage>
</organism>
<dbReference type="Proteomes" id="UP000291124">
    <property type="component" value="Chromosome"/>
</dbReference>
<dbReference type="Pfam" id="PF00561">
    <property type="entry name" value="Abhydrolase_1"/>
    <property type="match status" value="1"/>
</dbReference>
<name>A0A4P6Y869_9FLAO</name>
<dbReference type="AlphaFoldDB" id="A0A4P6Y869"/>
<evidence type="ECO:0000313" key="5">
    <source>
        <dbReference type="Proteomes" id="UP000291124"/>
    </source>
</evidence>
<proteinExistence type="predicted"/>
<evidence type="ECO:0000259" key="3">
    <source>
        <dbReference type="Pfam" id="PF00561"/>
    </source>
</evidence>
<evidence type="ECO:0000256" key="2">
    <source>
        <dbReference type="SAM" id="SignalP"/>
    </source>
</evidence>